<proteinExistence type="predicted"/>
<dbReference type="PANTHER" id="PTHR24276">
    <property type="entry name" value="POLYSERASE-RELATED"/>
    <property type="match status" value="1"/>
</dbReference>
<dbReference type="InterPro" id="IPR043504">
    <property type="entry name" value="Peptidase_S1_PA_chymotrypsin"/>
</dbReference>
<evidence type="ECO:0000313" key="8">
    <source>
        <dbReference type="EMBL" id="KAF6212491.1"/>
    </source>
</evidence>
<comment type="caution">
    <text evidence="8">The sequence shown here is derived from an EMBL/GenBank/DDBJ whole genome shotgun (WGS) entry which is preliminary data.</text>
</comment>
<dbReference type="Pfam" id="PF00089">
    <property type="entry name" value="Trypsin"/>
    <property type="match status" value="1"/>
</dbReference>
<evidence type="ECO:0000256" key="4">
    <source>
        <dbReference type="ARBA" id="ARBA00023157"/>
    </source>
</evidence>
<protein>
    <recommendedName>
        <fullName evidence="7">Peptidase S1 domain-containing protein</fullName>
    </recommendedName>
</protein>
<keyword evidence="2" id="KW-0378">Hydrolase</keyword>
<dbReference type="InterPro" id="IPR050430">
    <property type="entry name" value="Peptidase_S1"/>
</dbReference>
<keyword evidence="6" id="KW-0812">Transmembrane</keyword>
<dbReference type="AlphaFoldDB" id="A0A8S9XVZ9"/>
<dbReference type="PROSITE" id="PS50240">
    <property type="entry name" value="TRYPSIN_DOM"/>
    <property type="match status" value="1"/>
</dbReference>
<feature type="compositionally biased region" description="Polar residues" evidence="5">
    <location>
        <begin position="86"/>
        <end position="95"/>
    </location>
</feature>
<dbReference type="SMART" id="SM00020">
    <property type="entry name" value="Tryp_SPc"/>
    <property type="match status" value="1"/>
</dbReference>
<keyword evidence="6" id="KW-1133">Transmembrane helix</keyword>
<feature type="transmembrane region" description="Helical" evidence="6">
    <location>
        <begin position="147"/>
        <end position="169"/>
    </location>
</feature>
<dbReference type="InterPro" id="IPR009003">
    <property type="entry name" value="Peptidase_S1_PA"/>
</dbReference>
<feature type="compositionally biased region" description="Acidic residues" evidence="5">
    <location>
        <begin position="103"/>
        <end position="112"/>
    </location>
</feature>
<evidence type="ECO:0000313" key="9">
    <source>
        <dbReference type="Proteomes" id="UP000466442"/>
    </source>
</evidence>
<feature type="domain" description="Peptidase S1" evidence="7">
    <location>
        <begin position="165"/>
        <end position="426"/>
    </location>
</feature>
<evidence type="ECO:0000256" key="1">
    <source>
        <dbReference type="ARBA" id="ARBA00022670"/>
    </source>
</evidence>
<dbReference type="GO" id="GO:0004252">
    <property type="term" value="F:serine-type endopeptidase activity"/>
    <property type="evidence" value="ECO:0007669"/>
    <property type="project" value="InterPro"/>
</dbReference>
<keyword evidence="1" id="KW-0645">Protease</keyword>
<evidence type="ECO:0000256" key="3">
    <source>
        <dbReference type="ARBA" id="ARBA00022825"/>
    </source>
</evidence>
<keyword evidence="3" id="KW-0720">Serine protease</keyword>
<dbReference type="InterPro" id="IPR001254">
    <property type="entry name" value="Trypsin_dom"/>
</dbReference>
<organism evidence="8 9">
    <name type="scientific">Apolygus lucorum</name>
    <name type="common">Small green plant bug</name>
    <name type="synonym">Lygocoris lucorum</name>
    <dbReference type="NCBI Taxonomy" id="248454"/>
    <lineage>
        <taxon>Eukaryota</taxon>
        <taxon>Metazoa</taxon>
        <taxon>Ecdysozoa</taxon>
        <taxon>Arthropoda</taxon>
        <taxon>Hexapoda</taxon>
        <taxon>Insecta</taxon>
        <taxon>Pterygota</taxon>
        <taxon>Neoptera</taxon>
        <taxon>Paraneoptera</taxon>
        <taxon>Hemiptera</taxon>
        <taxon>Heteroptera</taxon>
        <taxon>Panheteroptera</taxon>
        <taxon>Cimicomorpha</taxon>
        <taxon>Miridae</taxon>
        <taxon>Mirini</taxon>
        <taxon>Apolygus</taxon>
    </lineage>
</organism>
<name>A0A8S9XVZ9_APOLU</name>
<accession>A0A8S9XVZ9</accession>
<evidence type="ECO:0000259" key="7">
    <source>
        <dbReference type="PROSITE" id="PS50240"/>
    </source>
</evidence>
<evidence type="ECO:0000256" key="5">
    <source>
        <dbReference type="SAM" id="MobiDB-lite"/>
    </source>
</evidence>
<evidence type="ECO:0000256" key="6">
    <source>
        <dbReference type="SAM" id="Phobius"/>
    </source>
</evidence>
<dbReference type="PANTHER" id="PTHR24276:SF96">
    <property type="entry name" value="PEPTIDASE S1 DOMAIN-CONTAINING PROTEIN"/>
    <property type="match status" value="1"/>
</dbReference>
<dbReference type="SUPFAM" id="SSF50494">
    <property type="entry name" value="Trypsin-like serine proteases"/>
    <property type="match status" value="1"/>
</dbReference>
<dbReference type="Gene3D" id="2.40.10.10">
    <property type="entry name" value="Trypsin-like serine proteases"/>
    <property type="match status" value="1"/>
</dbReference>
<dbReference type="OrthoDB" id="8189841at2759"/>
<evidence type="ECO:0000256" key="2">
    <source>
        <dbReference type="ARBA" id="ARBA00022801"/>
    </source>
</evidence>
<keyword evidence="9" id="KW-1185">Reference proteome</keyword>
<gene>
    <name evidence="8" type="ORF">GE061_013014</name>
</gene>
<reference evidence="8" key="1">
    <citation type="journal article" date="2021" name="Mol. Ecol. Resour.">
        <title>Apolygus lucorum genome provides insights into omnivorousness and mesophyll feeding.</title>
        <authorList>
            <person name="Liu Y."/>
            <person name="Liu H."/>
            <person name="Wang H."/>
            <person name="Huang T."/>
            <person name="Liu B."/>
            <person name="Yang B."/>
            <person name="Yin L."/>
            <person name="Li B."/>
            <person name="Zhang Y."/>
            <person name="Zhang S."/>
            <person name="Jiang F."/>
            <person name="Zhang X."/>
            <person name="Ren Y."/>
            <person name="Wang B."/>
            <person name="Wang S."/>
            <person name="Lu Y."/>
            <person name="Wu K."/>
            <person name="Fan W."/>
            <person name="Wang G."/>
        </authorList>
    </citation>
    <scope>NUCLEOTIDE SEQUENCE</scope>
    <source>
        <strain evidence="8">12Hb</strain>
    </source>
</reference>
<dbReference type="Proteomes" id="UP000466442">
    <property type="component" value="Unassembled WGS sequence"/>
</dbReference>
<feature type="transmembrane region" description="Helical" evidence="6">
    <location>
        <begin position="189"/>
        <end position="208"/>
    </location>
</feature>
<sequence length="427" mass="47707">MNSESNGWTIPDIISTTKERIARHQQATAQIQATDLNIRSRLGELYEIISALCCYLPEINEIVIESKKKITAIESENSVLREVATISRTEPSQPISKKVNPRDEEDTDTADEDDLAVETKWIRVKNKTRKTHKSPPEKQGKSDMLRVYLFASSLLLALILVCEGIINGVPVKHKEFPYVVSVTLAGKPVGAGVILSMSFVVSPCHLFAEFDGDGEVDRSHKESYVRVFAGTIYSNLVPDENQQNREPDLILLHPLCRHLDFFTNFDFAVLRLQVPFFPSPSIKNFEMGTNSDSILKALALKMNTNGLCTVVGWGAQTINYSDEYSNPSNTLKKTQVQLISWKECSYRLCRYPKRFCDVFVFKMGAICAVPHLRSSNCVGDDGGALICDTFIFGFASTPVACGEIPGKPNMFARFDVAFDFLKSQSHL</sequence>
<feature type="region of interest" description="Disordered" evidence="5">
    <location>
        <begin position="86"/>
        <end position="112"/>
    </location>
</feature>
<keyword evidence="4" id="KW-1015">Disulfide bond</keyword>
<dbReference type="EMBL" id="WIXP02000004">
    <property type="protein sequence ID" value="KAF6212491.1"/>
    <property type="molecule type" value="Genomic_DNA"/>
</dbReference>
<dbReference type="GO" id="GO:0006508">
    <property type="term" value="P:proteolysis"/>
    <property type="evidence" value="ECO:0007669"/>
    <property type="project" value="UniProtKB-KW"/>
</dbReference>
<keyword evidence="6" id="KW-0472">Membrane</keyword>